<dbReference type="PANTHER" id="PTHR30390:SF6">
    <property type="entry name" value="DNAA INITIATOR-ASSOCIATING PROTEIN DIAA"/>
    <property type="match status" value="1"/>
</dbReference>
<dbReference type="InterPro" id="IPR035461">
    <property type="entry name" value="GmhA/DiaA"/>
</dbReference>
<evidence type="ECO:0000313" key="3">
    <source>
        <dbReference type="Proteomes" id="UP001501746"/>
    </source>
</evidence>
<gene>
    <name evidence="2" type="ORF">GCM10009750_30520</name>
</gene>
<dbReference type="Pfam" id="PF13580">
    <property type="entry name" value="SIS_2"/>
    <property type="match status" value="1"/>
</dbReference>
<dbReference type="PANTHER" id="PTHR30390">
    <property type="entry name" value="SEDOHEPTULOSE 7-PHOSPHATE ISOMERASE / DNAA INITIATOR-ASSOCIATING FACTOR FOR REPLICATION INITIATION"/>
    <property type="match status" value="1"/>
</dbReference>
<dbReference type="Gene3D" id="3.40.50.10490">
    <property type="entry name" value="Glucose-6-phosphate isomerase like protein, domain 1"/>
    <property type="match status" value="1"/>
</dbReference>
<keyword evidence="3" id="KW-1185">Reference proteome</keyword>
<accession>A0ABP4Z7D5</accession>
<organism evidence="2 3">
    <name type="scientific">Agromyces salentinus</name>
    <dbReference type="NCBI Taxonomy" id="269421"/>
    <lineage>
        <taxon>Bacteria</taxon>
        <taxon>Bacillati</taxon>
        <taxon>Actinomycetota</taxon>
        <taxon>Actinomycetes</taxon>
        <taxon>Micrococcales</taxon>
        <taxon>Microbacteriaceae</taxon>
        <taxon>Agromyces</taxon>
    </lineage>
</organism>
<dbReference type="InterPro" id="IPR001347">
    <property type="entry name" value="SIS_dom"/>
</dbReference>
<protein>
    <submittedName>
        <fullName evidence="2">SIS domain-containing protein</fullName>
    </submittedName>
</protein>
<dbReference type="InterPro" id="IPR046348">
    <property type="entry name" value="SIS_dom_sf"/>
</dbReference>
<proteinExistence type="predicted"/>
<dbReference type="EMBL" id="BAAANK010000009">
    <property type="protein sequence ID" value="GAA1842163.1"/>
    <property type="molecule type" value="Genomic_DNA"/>
</dbReference>
<dbReference type="SUPFAM" id="SSF53697">
    <property type="entry name" value="SIS domain"/>
    <property type="match status" value="1"/>
</dbReference>
<feature type="domain" description="SIS" evidence="1">
    <location>
        <begin position="48"/>
        <end position="202"/>
    </location>
</feature>
<dbReference type="InterPro" id="IPR050099">
    <property type="entry name" value="SIS_GmhA/DiaA_subfam"/>
</dbReference>
<dbReference type="RefSeq" id="WP_157427621.1">
    <property type="nucleotide sequence ID" value="NZ_BAAANK010000009.1"/>
</dbReference>
<evidence type="ECO:0000259" key="1">
    <source>
        <dbReference type="PROSITE" id="PS51464"/>
    </source>
</evidence>
<dbReference type="CDD" id="cd05006">
    <property type="entry name" value="SIS_GmhA"/>
    <property type="match status" value="1"/>
</dbReference>
<dbReference type="PROSITE" id="PS51464">
    <property type="entry name" value="SIS"/>
    <property type="match status" value="1"/>
</dbReference>
<name>A0ABP4Z7D5_9MICO</name>
<reference evidence="3" key="1">
    <citation type="journal article" date="2019" name="Int. J. Syst. Evol. Microbiol.">
        <title>The Global Catalogue of Microorganisms (GCM) 10K type strain sequencing project: providing services to taxonomists for standard genome sequencing and annotation.</title>
        <authorList>
            <consortium name="The Broad Institute Genomics Platform"/>
            <consortium name="The Broad Institute Genome Sequencing Center for Infectious Disease"/>
            <person name="Wu L."/>
            <person name="Ma J."/>
        </authorList>
    </citation>
    <scope>NUCLEOTIDE SEQUENCE [LARGE SCALE GENOMIC DNA]</scope>
    <source>
        <strain evidence="3">JCM 14323</strain>
    </source>
</reference>
<evidence type="ECO:0000313" key="2">
    <source>
        <dbReference type="EMBL" id="GAA1842163.1"/>
    </source>
</evidence>
<dbReference type="Proteomes" id="UP001501746">
    <property type="component" value="Unassembled WGS sequence"/>
</dbReference>
<sequence>MTMHATPTRSVTLEWAARAVSAHVGGVGAVLAALDAEAPRLAAWAIHLAAQLEAGGRLLIAGNGGSAAEAQHLSAEFVGRFGHDRRPYAAIALNCDSSAVTAIGNDYGFDEVFARQVRAHAHPGDIVLLLSTSGASANLVTAARAAAECGATSWAITGPAPNPLASTCDDAITLPGSSPNVQEVELVAVHALCVAFDALVGTEEDVER</sequence>
<comment type="caution">
    <text evidence="2">The sequence shown here is derived from an EMBL/GenBank/DDBJ whole genome shotgun (WGS) entry which is preliminary data.</text>
</comment>